<dbReference type="PROSITE" id="PS00131">
    <property type="entry name" value="CARBOXYPEPT_SER_SER"/>
    <property type="match status" value="1"/>
</dbReference>
<reference evidence="12" key="1">
    <citation type="journal article" date="2015" name="Proc. Natl. Acad. Sci. U.S.A.">
        <title>Genome sequencing of adzuki bean (Vigna angularis) provides insight into high starch and low fat accumulation and domestication.</title>
        <authorList>
            <person name="Yang K."/>
            <person name="Tian Z."/>
            <person name="Chen C."/>
            <person name="Luo L."/>
            <person name="Zhao B."/>
            <person name="Wang Z."/>
            <person name="Yu L."/>
            <person name="Li Y."/>
            <person name="Sun Y."/>
            <person name="Li W."/>
            <person name="Chen Y."/>
            <person name="Li Y."/>
            <person name="Zhang Y."/>
            <person name="Ai D."/>
            <person name="Zhao J."/>
            <person name="Shang C."/>
            <person name="Ma Y."/>
            <person name="Wu B."/>
            <person name="Wang M."/>
            <person name="Gao L."/>
            <person name="Sun D."/>
            <person name="Zhang P."/>
            <person name="Guo F."/>
            <person name="Wang W."/>
            <person name="Li Y."/>
            <person name="Wang J."/>
            <person name="Varshney R.K."/>
            <person name="Wang J."/>
            <person name="Ling H.Q."/>
            <person name="Wan P."/>
        </authorList>
    </citation>
    <scope>NUCLEOTIDE SEQUENCE</scope>
    <source>
        <strain evidence="12">cv. Jingnong 6</strain>
    </source>
</reference>
<dbReference type="EMBL" id="CM003378">
    <property type="protein sequence ID" value="KOM51073.1"/>
    <property type="molecule type" value="Genomic_DNA"/>
</dbReference>
<dbReference type="Gene3D" id="6.10.250.940">
    <property type="match status" value="1"/>
</dbReference>
<proteinExistence type="inferred from homology"/>
<dbReference type="Proteomes" id="UP000053144">
    <property type="component" value="Chromosome 8"/>
</dbReference>
<keyword evidence="3" id="KW-0964">Secreted</keyword>
<dbReference type="AlphaFoldDB" id="A0A0L9V7W4"/>
<dbReference type="STRING" id="3914.A0A0L9V7W4"/>
<dbReference type="PROSITE" id="PS00560">
    <property type="entry name" value="CARBOXYPEPT_SER_HIS"/>
    <property type="match status" value="1"/>
</dbReference>
<evidence type="ECO:0000256" key="8">
    <source>
        <dbReference type="ARBA" id="ARBA00023157"/>
    </source>
</evidence>
<comment type="subcellular location">
    <subcellularLocation>
        <location evidence="1">Secreted</location>
    </subcellularLocation>
</comment>
<evidence type="ECO:0000256" key="9">
    <source>
        <dbReference type="ARBA" id="ARBA00023180"/>
    </source>
</evidence>
<dbReference type="OMA" id="CIESPVG"/>
<keyword evidence="8" id="KW-1015">Disulfide bond</keyword>
<keyword evidence="9" id="KW-0325">Glycoprotein</keyword>
<evidence type="ECO:0000256" key="3">
    <source>
        <dbReference type="ARBA" id="ARBA00022525"/>
    </source>
</evidence>
<dbReference type="Gramene" id="KOM51073">
    <property type="protein sequence ID" value="KOM51073"/>
    <property type="gene ID" value="LR48_Vigan08g190000"/>
</dbReference>
<evidence type="ECO:0000256" key="5">
    <source>
        <dbReference type="ARBA" id="ARBA00022670"/>
    </source>
</evidence>
<keyword evidence="5 10" id="KW-0645">Protease</keyword>
<dbReference type="Gene3D" id="3.40.50.1820">
    <property type="entry name" value="alpha/beta hydrolase"/>
    <property type="match status" value="1"/>
</dbReference>
<organism evidence="11 12">
    <name type="scientific">Phaseolus angularis</name>
    <name type="common">Azuki bean</name>
    <name type="synonym">Vigna angularis</name>
    <dbReference type="NCBI Taxonomy" id="3914"/>
    <lineage>
        <taxon>Eukaryota</taxon>
        <taxon>Viridiplantae</taxon>
        <taxon>Streptophyta</taxon>
        <taxon>Embryophyta</taxon>
        <taxon>Tracheophyta</taxon>
        <taxon>Spermatophyta</taxon>
        <taxon>Magnoliopsida</taxon>
        <taxon>eudicotyledons</taxon>
        <taxon>Gunneridae</taxon>
        <taxon>Pentapetalae</taxon>
        <taxon>rosids</taxon>
        <taxon>fabids</taxon>
        <taxon>Fabales</taxon>
        <taxon>Fabaceae</taxon>
        <taxon>Papilionoideae</taxon>
        <taxon>50 kb inversion clade</taxon>
        <taxon>NPAAA clade</taxon>
        <taxon>indigoferoid/millettioid clade</taxon>
        <taxon>Phaseoleae</taxon>
        <taxon>Vigna</taxon>
    </lineage>
</organism>
<dbReference type="Pfam" id="PF00450">
    <property type="entry name" value="Peptidase_S10"/>
    <property type="match status" value="1"/>
</dbReference>
<dbReference type="InterPro" id="IPR029058">
    <property type="entry name" value="AB_hydrolase_fold"/>
</dbReference>
<accession>A0A0L9V7W4</accession>
<dbReference type="InterPro" id="IPR001563">
    <property type="entry name" value="Peptidase_S10"/>
</dbReference>
<dbReference type="EC" id="3.4.16.-" evidence="10"/>
<dbReference type="PANTHER" id="PTHR11802">
    <property type="entry name" value="SERINE PROTEASE FAMILY S10 SERINE CARBOXYPEPTIDASE"/>
    <property type="match status" value="1"/>
</dbReference>
<evidence type="ECO:0000256" key="10">
    <source>
        <dbReference type="RuleBase" id="RU361156"/>
    </source>
</evidence>
<name>A0A0L9V7W4_PHAAN</name>
<keyword evidence="4 10" id="KW-0121">Carboxypeptidase</keyword>
<dbReference type="InterPro" id="IPR018202">
    <property type="entry name" value="Ser_caboxypep_ser_AS"/>
</dbReference>
<evidence type="ECO:0000256" key="6">
    <source>
        <dbReference type="ARBA" id="ARBA00022729"/>
    </source>
</evidence>
<gene>
    <name evidence="11" type="ORF">LR48_Vigan08g190000</name>
</gene>
<dbReference type="GO" id="GO:0005576">
    <property type="term" value="C:extracellular region"/>
    <property type="evidence" value="ECO:0007669"/>
    <property type="project" value="UniProtKB-SubCell"/>
</dbReference>
<evidence type="ECO:0000256" key="4">
    <source>
        <dbReference type="ARBA" id="ARBA00022645"/>
    </source>
</evidence>
<comment type="similarity">
    <text evidence="2 10">Belongs to the peptidase S10 family.</text>
</comment>
<evidence type="ECO:0000256" key="2">
    <source>
        <dbReference type="ARBA" id="ARBA00009431"/>
    </source>
</evidence>
<sequence length="390" mass="44805">MVGYFTFLLTQKLMFCTININITVNLLFLESPVGVGFSYTNTSSDIIELGDSITAKDSHIFIIKWFRRFPQFRSHKFYIAGESYAGINIRFILKFDFSGHYVPQLSELIFDNNLNHAEKDYINFKGFLIGNALLDDETDQKGMIDYAWDHAVISDALYHNITAICDFNHPIQNQTDECNTELNKYFDVYKIIDMYSLYTPRCFSNLSSTSTNEASQTSSRIILQKISEQNRWQRKRAGYDPCASDYTEVYLNRPEVQKALHANVTKIPYPWTHCSDNITFWNDSPQSILPVLKKLVAGGLRIWVYSGDTDGRIPVTATRYTLRKLGLGIVEDWSPWYTSRQVGGWSIVYDGLTFVTIRGAGHQVPTFTPKQALQLLQHFIDNKKLPSRPI</sequence>
<dbReference type="InterPro" id="IPR033124">
    <property type="entry name" value="Ser_caboxypep_his_AS"/>
</dbReference>
<dbReference type="GO" id="GO:0006508">
    <property type="term" value="P:proteolysis"/>
    <property type="evidence" value="ECO:0007669"/>
    <property type="project" value="UniProtKB-KW"/>
</dbReference>
<dbReference type="SUPFAM" id="SSF53474">
    <property type="entry name" value="alpha/beta-Hydrolases"/>
    <property type="match status" value="1"/>
</dbReference>
<dbReference type="GO" id="GO:0005773">
    <property type="term" value="C:vacuole"/>
    <property type="evidence" value="ECO:0007669"/>
    <property type="project" value="TreeGrafter"/>
</dbReference>
<evidence type="ECO:0000313" key="11">
    <source>
        <dbReference type="EMBL" id="KOM51073.1"/>
    </source>
</evidence>
<dbReference type="PANTHER" id="PTHR11802:SF31">
    <property type="entry name" value="SERINE CARBOXYPEPTIDASE-LIKE 34"/>
    <property type="match status" value="1"/>
</dbReference>
<keyword evidence="6" id="KW-0732">Signal</keyword>
<protein>
    <recommendedName>
        <fullName evidence="10">Carboxypeptidase</fullName>
        <ecNumber evidence="10">3.4.16.-</ecNumber>
    </recommendedName>
</protein>
<evidence type="ECO:0000256" key="7">
    <source>
        <dbReference type="ARBA" id="ARBA00022801"/>
    </source>
</evidence>
<keyword evidence="7 10" id="KW-0378">Hydrolase</keyword>
<dbReference type="FunFam" id="3.40.50.11320:FF:000001">
    <property type="entry name" value="Carboxypeptidase"/>
    <property type="match status" value="1"/>
</dbReference>
<dbReference type="Gene3D" id="3.40.50.11320">
    <property type="match status" value="1"/>
</dbReference>
<dbReference type="FunFam" id="3.40.50.1820:FF:000409">
    <property type="entry name" value="Carboxypeptidase"/>
    <property type="match status" value="1"/>
</dbReference>
<evidence type="ECO:0000256" key="1">
    <source>
        <dbReference type="ARBA" id="ARBA00004613"/>
    </source>
</evidence>
<evidence type="ECO:0000313" key="12">
    <source>
        <dbReference type="Proteomes" id="UP000053144"/>
    </source>
</evidence>
<dbReference type="PRINTS" id="PR00724">
    <property type="entry name" value="CRBOXYPTASEC"/>
</dbReference>
<dbReference type="GO" id="GO:0004185">
    <property type="term" value="F:serine-type carboxypeptidase activity"/>
    <property type="evidence" value="ECO:0007669"/>
    <property type="project" value="UniProtKB-UniRule"/>
</dbReference>